<dbReference type="EMBL" id="WBMO01000001">
    <property type="protein sequence ID" value="MDV2475334.1"/>
    <property type="molecule type" value="Genomic_DNA"/>
</dbReference>
<organism evidence="5 6">
    <name type="scientific">Rhodococcus zopfii</name>
    <dbReference type="NCBI Taxonomy" id="43772"/>
    <lineage>
        <taxon>Bacteria</taxon>
        <taxon>Bacillati</taxon>
        <taxon>Actinomycetota</taxon>
        <taxon>Actinomycetes</taxon>
        <taxon>Mycobacteriales</taxon>
        <taxon>Nocardiaceae</taxon>
        <taxon>Rhodococcus</taxon>
    </lineage>
</organism>
<dbReference type="Gene3D" id="1.10.10.10">
    <property type="entry name" value="Winged helix-like DNA-binding domain superfamily/Winged helix DNA-binding domain"/>
    <property type="match status" value="1"/>
</dbReference>
<dbReference type="InterPro" id="IPR001845">
    <property type="entry name" value="HTH_ArsR_DNA-bd_dom"/>
</dbReference>
<dbReference type="SMART" id="SM00418">
    <property type="entry name" value="HTH_ARSR"/>
    <property type="match status" value="1"/>
</dbReference>
<name>A0ABU3WMX0_9NOCA</name>
<evidence type="ECO:0000313" key="6">
    <source>
        <dbReference type="Proteomes" id="UP001275440"/>
    </source>
</evidence>
<dbReference type="InterPro" id="IPR036390">
    <property type="entry name" value="WH_DNA-bd_sf"/>
</dbReference>
<proteinExistence type="predicted"/>
<feature type="domain" description="HTH arsR-type" evidence="4">
    <location>
        <begin position="11"/>
        <end position="106"/>
    </location>
</feature>
<dbReference type="InterPro" id="IPR036388">
    <property type="entry name" value="WH-like_DNA-bd_sf"/>
</dbReference>
<dbReference type="InterPro" id="IPR011991">
    <property type="entry name" value="ArsR-like_HTH"/>
</dbReference>
<dbReference type="SUPFAM" id="SSF46785">
    <property type="entry name" value="Winged helix' DNA-binding domain"/>
    <property type="match status" value="1"/>
</dbReference>
<dbReference type="Pfam" id="PF01022">
    <property type="entry name" value="HTH_5"/>
    <property type="match status" value="1"/>
</dbReference>
<gene>
    <name evidence="5" type="ORF">F8M49_07720</name>
</gene>
<dbReference type="NCBIfam" id="NF033788">
    <property type="entry name" value="HTH_metalloreg"/>
    <property type="match status" value="1"/>
</dbReference>
<dbReference type="PANTHER" id="PTHR43132">
    <property type="entry name" value="ARSENICAL RESISTANCE OPERON REPRESSOR ARSR-RELATED"/>
    <property type="match status" value="1"/>
</dbReference>
<dbReference type="Proteomes" id="UP001275440">
    <property type="component" value="Unassembled WGS sequence"/>
</dbReference>
<evidence type="ECO:0000313" key="5">
    <source>
        <dbReference type="EMBL" id="MDV2475334.1"/>
    </source>
</evidence>
<evidence type="ECO:0000259" key="4">
    <source>
        <dbReference type="PROSITE" id="PS50987"/>
    </source>
</evidence>
<sequence length="114" mass="12726">MTESRKFEMTPTGEALGESAALLGAVADPVRLGLIHQLAQRECACVCDLQTSPPIPDNLLSYHLKVLRDAELVTSKRRGRWVDYYLLPDALDRLRDTLPSVDRSPAEKNPVPER</sequence>
<accession>A0ABU3WMX0</accession>
<keyword evidence="6" id="KW-1185">Reference proteome</keyword>
<dbReference type="PRINTS" id="PR00778">
    <property type="entry name" value="HTHARSR"/>
</dbReference>
<keyword evidence="1" id="KW-0805">Transcription regulation</keyword>
<keyword evidence="3" id="KW-0804">Transcription</keyword>
<dbReference type="CDD" id="cd00090">
    <property type="entry name" value="HTH_ARSR"/>
    <property type="match status" value="1"/>
</dbReference>
<dbReference type="PANTHER" id="PTHR43132:SF2">
    <property type="entry name" value="ARSENICAL RESISTANCE OPERON REPRESSOR ARSR-RELATED"/>
    <property type="match status" value="1"/>
</dbReference>
<evidence type="ECO:0000256" key="1">
    <source>
        <dbReference type="ARBA" id="ARBA00023015"/>
    </source>
</evidence>
<evidence type="ECO:0000256" key="3">
    <source>
        <dbReference type="ARBA" id="ARBA00023163"/>
    </source>
</evidence>
<reference evidence="5 6" key="1">
    <citation type="submission" date="2019-10" db="EMBL/GenBank/DDBJ databases">
        <title>Draft Genome Assembly of Rhodococcus zopfii DSM44189.</title>
        <authorList>
            <person name="Sutton J.M."/>
            <person name="Akob D.M."/>
            <person name="Bushman T.J."/>
        </authorList>
    </citation>
    <scope>NUCLEOTIDE SEQUENCE [LARGE SCALE GENOMIC DNA]</scope>
    <source>
        <strain evidence="5 6">DSM 44189</strain>
    </source>
</reference>
<evidence type="ECO:0000256" key="2">
    <source>
        <dbReference type="ARBA" id="ARBA00023125"/>
    </source>
</evidence>
<dbReference type="InterPro" id="IPR051011">
    <property type="entry name" value="Metal_resp_trans_reg"/>
</dbReference>
<keyword evidence="2" id="KW-0238">DNA-binding</keyword>
<protein>
    <submittedName>
        <fullName evidence="5">Helix-turn-helix transcriptional regulator</fullName>
    </submittedName>
</protein>
<dbReference type="PROSITE" id="PS50987">
    <property type="entry name" value="HTH_ARSR_2"/>
    <property type="match status" value="1"/>
</dbReference>
<comment type="caution">
    <text evidence="5">The sequence shown here is derived from an EMBL/GenBank/DDBJ whole genome shotgun (WGS) entry which is preliminary data.</text>
</comment>